<keyword evidence="3 5" id="KW-0547">Nucleotide-binding</keyword>
<evidence type="ECO:0000256" key="4">
    <source>
        <dbReference type="ARBA" id="ARBA00023134"/>
    </source>
</evidence>
<dbReference type="PRINTS" id="PR01161">
    <property type="entry name" value="TUBULIN"/>
</dbReference>
<keyword evidence="4 5" id="KW-0342">GTP-binding</keyword>
<dbReference type="SUPFAM" id="SSF52490">
    <property type="entry name" value="Tubulin nucleotide-binding domain-like"/>
    <property type="match status" value="1"/>
</dbReference>
<evidence type="ECO:0000256" key="3">
    <source>
        <dbReference type="ARBA" id="ARBA00022741"/>
    </source>
</evidence>
<gene>
    <name evidence="7" type="ORF">CSSPJE1EN1_LOCUS20223</name>
</gene>
<dbReference type="EMBL" id="OZ020101">
    <property type="protein sequence ID" value="CAK9274745.1"/>
    <property type="molecule type" value="Genomic_DNA"/>
</dbReference>
<evidence type="ECO:0000256" key="2">
    <source>
        <dbReference type="ARBA" id="ARBA00022701"/>
    </source>
</evidence>
<comment type="similarity">
    <text evidence="1 5">Belongs to the tubulin family.</text>
</comment>
<evidence type="ECO:0000313" key="7">
    <source>
        <dbReference type="EMBL" id="CAK9274745.1"/>
    </source>
</evidence>
<sequence>MPREIITLQCGQCGNQIGCRFWDLALREHASHNTNATFDHALSSFFRNVDTRHSPPLEIPTGTGNSPIRSLKARAVLIDMEEGVIKQLISGHLGDLFDTKQYITGNSGSGNNWAQGHEVYGPEYADDILEKIRKQVELCDSLQSFVMLHSLGGGTGSGVGSYIVELLHDAYPQVYQFSTSIFPSVDDDVVTSPYNSLLATVALAEYADCVLPIENQALLDILSQKENTRGKHSIAKGKVKGDKPFDSMNGIAANLLLHLTSSMRFEGSLNVDLNEITTNLVPYPKLHFLVSSMAPHSAFSHSGSAAQQHRAINQLFTEVFMRDNQLIKVDPTRSTYLACALLMRGNGCTISDLHQNVARIKHRLTMVSLPHATKSFRGSLLCGT</sequence>
<dbReference type="InterPro" id="IPR018316">
    <property type="entry name" value="Tubulin/FtsZ_2-layer-sand-dom"/>
</dbReference>
<dbReference type="Pfam" id="PF03953">
    <property type="entry name" value="Tubulin_C"/>
    <property type="match status" value="1"/>
</dbReference>
<dbReference type="SUPFAM" id="SSF55307">
    <property type="entry name" value="Tubulin C-terminal domain-like"/>
    <property type="match status" value="1"/>
</dbReference>
<dbReference type="InterPro" id="IPR003008">
    <property type="entry name" value="Tubulin_FtsZ_GTPase"/>
</dbReference>
<keyword evidence="2 5" id="KW-0493">Microtubule</keyword>
<evidence type="ECO:0000313" key="8">
    <source>
        <dbReference type="Proteomes" id="UP001497444"/>
    </source>
</evidence>
<dbReference type="SMART" id="SM00864">
    <property type="entry name" value="Tubulin"/>
    <property type="match status" value="1"/>
</dbReference>
<evidence type="ECO:0000256" key="1">
    <source>
        <dbReference type="ARBA" id="ARBA00009636"/>
    </source>
</evidence>
<proteinExistence type="inferred from homology"/>
<dbReference type="InterPro" id="IPR017975">
    <property type="entry name" value="Tubulin_CS"/>
</dbReference>
<reference evidence="7" key="1">
    <citation type="submission" date="2024-02" db="EMBL/GenBank/DDBJ databases">
        <authorList>
            <consortium name="ELIXIR-Norway"/>
            <consortium name="Elixir Norway"/>
        </authorList>
    </citation>
    <scope>NUCLEOTIDE SEQUENCE</scope>
</reference>
<dbReference type="Gene3D" id="3.40.50.1440">
    <property type="entry name" value="Tubulin/FtsZ, GTPase domain"/>
    <property type="match status" value="1"/>
</dbReference>
<accession>A0ABP0X6M5</accession>
<name>A0ABP0X6M5_9BRYO</name>
<protein>
    <recommendedName>
        <fullName evidence="6">Tubulin/FtsZ GTPase domain-containing protein</fullName>
    </recommendedName>
</protein>
<dbReference type="Proteomes" id="UP001497444">
    <property type="component" value="Chromosome 6"/>
</dbReference>
<dbReference type="InterPro" id="IPR004057">
    <property type="entry name" value="Epsilon_tubulin"/>
</dbReference>
<feature type="domain" description="Tubulin/FtsZ GTPase" evidence="6">
    <location>
        <begin position="57"/>
        <end position="267"/>
    </location>
</feature>
<evidence type="ECO:0000259" key="6">
    <source>
        <dbReference type="SMART" id="SM00864"/>
    </source>
</evidence>
<dbReference type="InterPro" id="IPR008280">
    <property type="entry name" value="Tub_FtsZ_C"/>
</dbReference>
<dbReference type="PROSITE" id="PS00227">
    <property type="entry name" value="TUBULIN"/>
    <property type="match status" value="1"/>
</dbReference>
<dbReference type="PRINTS" id="PR01519">
    <property type="entry name" value="EPSLNTUBULIN"/>
</dbReference>
<evidence type="ECO:0000256" key="5">
    <source>
        <dbReference type="RuleBase" id="RU000352"/>
    </source>
</evidence>
<dbReference type="InterPro" id="IPR000217">
    <property type="entry name" value="Tubulin"/>
</dbReference>
<organism evidence="7 8">
    <name type="scientific">Sphagnum jensenii</name>
    <dbReference type="NCBI Taxonomy" id="128206"/>
    <lineage>
        <taxon>Eukaryota</taxon>
        <taxon>Viridiplantae</taxon>
        <taxon>Streptophyta</taxon>
        <taxon>Embryophyta</taxon>
        <taxon>Bryophyta</taxon>
        <taxon>Sphagnophytina</taxon>
        <taxon>Sphagnopsida</taxon>
        <taxon>Sphagnales</taxon>
        <taxon>Sphagnaceae</taxon>
        <taxon>Sphagnum</taxon>
    </lineage>
</organism>
<keyword evidence="8" id="KW-1185">Reference proteome</keyword>
<dbReference type="InterPro" id="IPR036525">
    <property type="entry name" value="Tubulin/FtsZ_GTPase_sf"/>
</dbReference>
<dbReference type="Pfam" id="PF00091">
    <property type="entry name" value="Tubulin"/>
    <property type="match status" value="1"/>
</dbReference>
<dbReference type="PANTHER" id="PTHR11588">
    <property type="entry name" value="TUBULIN"/>
    <property type="match status" value="1"/>
</dbReference>